<proteinExistence type="predicted"/>
<comment type="caution">
    <text evidence="3">The sequence shown here is derived from an EMBL/GenBank/DDBJ whole genome shotgun (WGS) entry which is preliminary data.</text>
</comment>
<reference evidence="3" key="2">
    <citation type="submission" date="2020-11" db="EMBL/GenBank/DDBJ databases">
        <authorList>
            <person name="McCartney M.A."/>
            <person name="Auch B."/>
            <person name="Kono T."/>
            <person name="Mallez S."/>
            <person name="Becker A."/>
            <person name="Gohl D.M."/>
            <person name="Silverstein K.A.T."/>
            <person name="Koren S."/>
            <person name="Bechman K.B."/>
            <person name="Herman A."/>
            <person name="Abrahante J.E."/>
            <person name="Garbe J."/>
        </authorList>
    </citation>
    <scope>NUCLEOTIDE SEQUENCE</scope>
    <source>
        <strain evidence="3">Duluth1</strain>
        <tissue evidence="3">Whole animal</tissue>
    </source>
</reference>
<accession>A0A9D4BH10</accession>
<dbReference type="AlphaFoldDB" id="A0A9D4BH10"/>
<dbReference type="Proteomes" id="UP000828390">
    <property type="component" value="Unassembled WGS sequence"/>
</dbReference>
<keyword evidence="4" id="KW-1185">Reference proteome</keyword>
<feature type="compositionally biased region" description="Acidic residues" evidence="1">
    <location>
        <begin position="56"/>
        <end position="117"/>
    </location>
</feature>
<reference evidence="3" key="1">
    <citation type="journal article" date="2019" name="bioRxiv">
        <title>The Genome of the Zebra Mussel, Dreissena polymorpha: A Resource for Invasive Species Research.</title>
        <authorList>
            <person name="McCartney M.A."/>
            <person name="Auch B."/>
            <person name="Kono T."/>
            <person name="Mallez S."/>
            <person name="Zhang Y."/>
            <person name="Obille A."/>
            <person name="Becker A."/>
            <person name="Abrahante J.E."/>
            <person name="Garbe J."/>
            <person name="Badalamenti J.P."/>
            <person name="Herman A."/>
            <person name="Mangelson H."/>
            <person name="Liachko I."/>
            <person name="Sullivan S."/>
            <person name="Sone E.D."/>
            <person name="Koren S."/>
            <person name="Silverstein K.A.T."/>
            <person name="Beckman K.B."/>
            <person name="Gohl D.M."/>
        </authorList>
    </citation>
    <scope>NUCLEOTIDE SEQUENCE</scope>
    <source>
        <strain evidence="3">Duluth1</strain>
        <tissue evidence="3">Whole animal</tissue>
    </source>
</reference>
<feature type="chain" id="PRO_5038404530" evidence="2">
    <location>
        <begin position="23"/>
        <end position="144"/>
    </location>
</feature>
<evidence type="ECO:0000313" key="3">
    <source>
        <dbReference type="EMBL" id="KAH3702855.1"/>
    </source>
</evidence>
<sequence length="144" mass="16198">MTPTVTYICVFVLATSPTVCECNNNVKSHWGNRAPRTPTHSGLPTFRYGKRSAFFDDSDLDSYEELDKEKEEEEDKTDNDDDDDNNDDDDEDDDNDDDDVDDDDADDADDDDDDDEGGTLNISSAHRQAIIYIVLSLNDISRTS</sequence>
<evidence type="ECO:0000313" key="4">
    <source>
        <dbReference type="Proteomes" id="UP000828390"/>
    </source>
</evidence>
<protein>
    <submittedName>
        <fullName evidence="3">Uncharacterized protein</fullName>
    </submittedName>
</protein>
<feature type="region of interest" description="Disordered" evidence="1">
    <location>
        <begin position="27"/>
        <end position="126"/>
    </location>
</feature>
<keyword evidence="2" id="KW-0732">Signal</keyword>
<evidence type="ECO:0000256" key="2">
    <source>
        <dbReference type="SAM" id="SignalP"/>
    </source>
</evidence>
<dbReference type="EMBL" id="JAIWYP010000015">
    <property type="protein sequence ID" value="KAH3702855.1"/>
    <property type="molecule type" value="Genomic_DNA"/>
</dbReference>
<feature type="signal peptide" evidence="2">
    <location>
        <begin position="1"/>
        <end position="22"/>
    </location>
</feature>
<name>A0A9D4BH10_DREPO</name>
<organism evidence="3 4">
    <name type="scientific">Dreissena polymorpha</name>
    <name type="common">Zebra mussel</name>
    <name type="synonym">Mytilus polymorpha</name>
    <dbReference type="NCBI Taxonomy" id="45954"/>
    <lineage>
        <taxon>Eukaryota</taxon>
        <taxon>Metazoa</taxon>
        <taxon>Spiralia</taxon>
        <taxon>Lophotrochozoa</taxon>
        <taxon>Mollusca</taxon>
        <taxon>Bivalvia</taxon>
        <taxon>Autobranchia</taxon>
        <taxon>Heteroconchia</taxon>
        <taxon>Euheterodonta</taxon>
        <taxon>Imparidentia</taxon>
        <taxon>Neoheterodontei</taxon>
        <taxon>Myida</taxon>
        <taxon>Dreissenoidea</taxon>
        <taxon>Dreissenidae</taxon>
        <taxon>Dreissena</taxon>
    </lineage>
</organism>
<gene>
    <name evidence="3" type="ORF">DPMN_077881</name>
</gene>
<evidence type="ECO:0000256" key="1">
    <source>
        <dbReference type="SAM" id="MobiDB-lite"/>
    </source>
</evidence>